<keyword evidence="2" id="KW-1185">Reference proteome</keyword>
<reference evidence="3" key="1">
    <citation type="submission" date="2016-11" db="UniProtKB">
        <authorList>
            <consortium name="WormBaseParasite"/>
        </authorList>
    </citation>
    <scope>IDENTIFICATION</scope>
</reference>
<proteinExistence type="predicted"/>
<keyword evidence="1" id="KW-0732">Signal</keyword>
<dbReference type="Gene3D" id="3.40.50.1820">
    <property type="entry name" value="alpha/beta hydrolase"/>
    <property type="match status" value="2"/>
</dbReference>
<evidence type="ECO:0000313" key="3">
    <source>
        <dbReference type="WBParaSite" id="MhA1_Contig432.frz3.gene2"/>
    </source>
</evidence>
<dbReference type="GO" id="GO:0016042">
    <property type="term" value="P:lipid catabolic process"/>
    <property type="evidence" value="ECO:0007669"/>
    <property type="project" value="InterPro"/>
</dbReference>
<dbReference type="Pfam" id="PF01674">
    <property type="entry name" value="Lipase_2"/>
    <property type="match status" value="2"/>
</dbReference>
<dbReference type="AlphaFoldDB" id="A0A1I8BQH1"/>
<sequence>MDLHLLVVLFFLNLLYIPNSFAQFNSTFREFLKVYGGQDLERLLTREDLGVNGSYGGGNHKAGEKTKRGPVILVHGTSTSAGTLEPIRQYFKVFRYYISLSIKNQGHGYGDEEVYATTYGDAGKTSLIFVKMKCQFVKMAILGGKCVDTGEELGPPLTHLVHTFVGVAGPNWGSFLCPIPFGACNLLNGMNCLSLYLRNINSKQRYEGSFIYTIFSTGDDIVGYKVCGRLASSIKGENDNFEVEGMTHFEVIFNTMKWQYNLITFQKAEVEVDD</sequence>
<evidence type="ECO:0000256" key="1">
    <source>
        <dbReference type="SAM" id="SignalP"/>
    </source>
</evidence>
<protein>
    <submittedName>
        <fullName evidence="3">Lipase_3 domain-containing protein</fullName>
    </submittedName>
</protein>
<name>A0A1I8BQH1_MELHA</name>
<dbReference type="OMA" id="VAMECEF"/>
<evidence type="ECO:0000313" key="2">
    <source>
        <dbReference type="Proteomes" id="UP000095281"/>
    </source>
</evidence>
<dbReference type="Proteomes" id="UP000095281">
    <property type="component" value="Unplaced"/>
</dbReference>
<dbReference type="InterPro" id="IPR029058">
    <property type="entry name" value="AB_hydrolase_fold"/>
</dbReference>
<feature type="chain" id="PRO_5009316094" evidence="1">
    <location>
        <begin position="23"/>
        <end position="274"/>
    </location>
</feature>
<accession>A0A1I8BQH1</accession>
<organism evidence="2 3">
    <name type="scientific">Meloidogyne hapla</name>
    <name type="common">Root-knot nematode worm</name>
    <dbReference type="NCBI Taxonomy" id="6305"/>
    <lineage>
        <taxon>Eukaryota</taxon>
        <taxon>Metazoa</taxon>
        <taxon>Ecdysozoa</taxon>
        <taxon>Nematoda</taxon>
        <taxon>Chromadorea</taxon>
        <taxon>Rhabditida</taxon>
        <taxon>Tylenchina</taxon>
        <taxon>Tylenchomorpha</taxon>
        <taxon>Tylenchoidea</taxon>
        <taxon>Meloidogynidae</taxon>
        <taxon>Meloidogyninae</taxon>
        <taxon>Meloidogyne</taxon>
    </lineage>
</organism>
<dbReference type="SUPFAM" id="SSF53474">
    <property type="entry name" value="alpha/beta-Hydrolases"/>
    <property type="match status" value="1"/>
</dbReference>
<feature type="signal peptide" evidence="1">
    <location>
        <begin position="1"/>
        <end position="22"/>
    </location>
</feature>
<dbReference type="WBParaSite" id="MhA1_Contig432.frz3.gene2">
    <property type="protein sequence ID" value="MhA1_Contig432.frz3.gene2"/>
    <property type="gene ID" value="MhA1_Contig432.frz3.gene2"/>
</dbReference>
<dbReference type="GO" id="GO:0016298">
    <property type="term" value="F:lipase activity"/>
    <property type="evidence" value="ECO:0007669"/>
    <property type="project" value="TreeGrafter"/>
</dbReference>
<dbReference type="PANTHER" id="PTHR32015">
    <property type="entry name" value="FASTING INDUCED LIPASE"/>
    <property type="match status" value="1"/>
</dbReference>
<dbReference type="InterPro" id="IPR002918">
    <property type="entry name" value="Lipase_EstA/Esterase_EstB"/>
</dbReference>
<dbReference type="PANTHER" id="PTHR32015:SF3">
    <property type="entry name" value="TRIACYLGLYCEROL LIPASE"/>
    <property type="match status" value="1"/>
</dbReference>